<keyword evidence="5 7" id="KW-1133">Transmembrane helix</keyword>
<name>A0ABP9QAP2_9PSEU</name>
<feature type="transmembrane region" description="Helical" evidence="7">
    <location>
        <begin position="172"/>
        <end position="192"/>
    </location>
</feature>
<evidence type="ECO:0000313" key="8">
    <source>
        <dbReference type="EMBL" id="GAA5159187.1"/>
    </source>
</evidence>
<feature type="transmembrane region" description="Helical" evidence="7">
    <location>
        <begin position="37"/>
        <end position="55"/>
    </location>
</feature>
<evidence type="ECO:0000256" key="2">
    <source>
        <dbReference type="ARBA" id="ARBA00006679"/>
    </source>
</evidence>
<keyword evidence="4 7" id="KW-0812">Transmembrane</keyword>
<dbReference type="InterPro" id="IPR051907">
    <property type="entry name" value="DoxX-like_oxidoreductase"/>
</dbReference>
<comment type="subcellular location">
    <subcellularLocation>
        <location evidence="1">Cell membrane</location>
        <topology evidence="1">Multi-pass membrane protein</topology>
    </subcellularLocation>
</comment>
<protein>
    <submittedName>
        <fullName evidence="8">DoxX family membrane protein</fullName>
    </submittedName>
</protein>
<evidence type="ECO:0000256" key="6">
    <source>
        <dbReference type="ARBA" id="ARBA00023136"/>
    </source>
</evidence>
<evidence type="ECO:0000313" key="9">
    <source>
        <dbReference type="Proteomes" id="UP001428817"/>
    </source>
</evidence>
<sequence>MDSGYQYGVDAEAPTTAIDMRGGRGRSGLRWNTGADLGLLVLRLVLGVIFMAHGAQKMFGSFGGPGIAGFTRYLEEAGFREAGRLAWITAGTELGGGALLVVGLFTPLAAAGLLGVMINVIWLKWSGGFFLAEGKGYEFELALAAMSAALVFAGAGRTALDRAIPGIRRPLGAGLVCLVIGVAAAVAVHILLRGPAT</sequence>
<evidence type="ECO:0000256" key="4">
    <source>
        <dbReference type="ARBA" id="ARBA00022692"/>
    </source>
</evidence>
<feature type="transmembrane region" description="Helical" evidence="7">
    <location>
        <begin position="141"/>
        <end position="160"/>
    </location>
</feature>
<evidence type="ECO:0000256" key="5">
    <source>
        <dbReference type="ARBA" id="ARBA00022989"/>
    </source>
</evidence>
<organism evidence="8 9">
    <name type="scientific">Pseudonocardia eucalypti</name>
    <dbReference type="NCBI Taxonomy" id="648755"/>
    <lineage>
        <taxon>Bacteria</taxon>
        <taxon>Bacillati</taxon>
        <taxon>Actinomycetota</taxon>
        <taxon>Actinomycetes</taxon>
        <taxon>Pseudonocardiales</taxon>
        <taxon>Pseudonocardiaceae</taxon>
        <taxon>Pseudonocardia</taxon>
    </lineage>
</organism>
<comment type="similarity">
    <text evidence="2">Belongs to the DoxX family.</text>
</comment>
<feature type="transmembrane region" description="Helical" evidence="7">
    <location>
        <begin position="98"/>
        <end position="121"/>
    </location>
</feature>
<keyword evidence="6 7" id="KW-0472">Membrane</keyword>
<reference evidence="9" key="1">
    <citation type="journal article" date="2019" name="Int. J. Syst. Evol. Microbiol.">
        <title>The Global Catalogue of Microorganisms (GCM) 10K type strain sequencing project: providing services to taxonomists for standard genome sequencing and annotation.</title>
        <authorList>
            <consortium name="The Broad Institute Genomics Platform"/>
            <consortium name="The Broad Institute Genome Sequencing Center for Infectious Disease"/>
            <person name="Wu L."/>
            <person name="Ma J."/>
        </authorList>
    </citation>
    <scope>NUCLEOTIDE SEQUENCE [LARGE SCALE GENOMIC DNA]</scope>
    <source>
        <strain evidence="9">JCM 18303</strain>
    </source>
</reference>
<dbReference type="InterPro" id="IPR032808">
    <property type="entry name" value="DoxX"/>
</dbReference>
<evidence type="ECO:0000256" key="7">
    <source>
        <dbReference type="SAM" id="Phobius"/>
    </source>
</evidence>
<proteinExistence type="inferred from homology"/>
<dbReference type="PANTHER" id="PTHR33452:SF1">
    <property type="entry name" value="INNER MEMBRANE PROTEIN YPHA-RELATED"/>
    <property type="match status" value="1"/>
</dbReference>
<dbReference type="Pfam" id="PF07681">
    <property type="entry name" value="DoxX"/>
    <property type="match status" value="1"/>
</dbReference>
<comment type="caution">
    <text evidence="8">The sequence shown here is derived from an EMBL/GenBank/DDBJ whole genome shotgun (WGS) entry which is preliminary data.</text>
</comment>
<dbReference type="Proteomes" id="UP001428817">
    <property type="component" value="Unassembled WGS sequence"/>
</dbReference>
<keyword evidence="9" id="KW-1185">Reference proteome</keyword>
<evidence type="ECO:0000256" key="1">
    <source>
        <dbReference type="ARBA" id="ARBA00004651"/>
    </source>
</evidence>
<keyword evidence="3" id="KW-1003">Cell membrane</keyword>
<dbReference type="PANTHER" id="PTHR33452">
    <property type="entry name" value="OXIDOREDUCTASE CATD-RELATED"/>
    <property type="match status" value="1"/>
</dbReference>
<gene>
    <name evidence="8" type="ORF">GCM10023321_39950</name>
</gene>
<evidence type="ECO:0000256" key="3">
    <source>
        <dbReference type="ARBA" id="ARBA00022475"/>
    </source>
</evidence>
<dbReference type="EMBL" id="BAABJP010000018">
    <property type="protein sequence ID" value="GAA5159187.1"/>
    <property type="molecule type" value="Genomic_DNA"/>
</dbReference>
<accession>A0ABP9QAP2</accession>